<feature type="compositionally biased region" description="Basic and acidic residues" evidence="1">
    <location>
        <begin position="56"/>
        <end position="65"/>
    </location>
</feature>
<feature type="compositionally biased region" description="Basic and acidic residues" evidence="1">
    <location>
        <begin position="17"/>
        <end position="32"/>
    </location>
</feature>
<proteinExistence type="predicted"/>
<feature type="compositionally biased region" description="Basic and acidic residues" evidence="1">
    <location>
        <begin position="79"/>
        <end position="88"/>
    </location>
</feature>
<accession>A0A496PIL9</accession>
<feature type="region of interest" description="Disordered" evidence="1">
    <location>
        <begin position="1"/>
        <end position="102"/>
    </location>
</feature>
<name>A0A496PIL9_9MICC</name>
<comment type="caution">
    <text evidence="2">The sequence shown here is derived from an EMBL/GenBank/DDBJ whole genome shotgun (WGS) entry which is preliminary data.</text>
</comment>
<protein>
    <submittedName>
        <fullName evidence="2">DUF721 domain-containing protein</fullName>
    </submittedName>
</protein>
<reference evidence="2 3" key="1">
    <citation type="submission" date="2018-07" db="EMBL/GenBank/DDBJ databases">
        <title>Arthrobacter sp. nov., isolated from raw cow's milk with high bacterial count.</title>
        <authorList>
            <person name="Hahne J."/>
            <person name="Isele D."/>
            <person name="Lipski A."/>
        </authorList>
    </citation>
    <scope>NUCLEOTIDE SEQUENCE [LARGE SCALE GENOMIC DNA]</scope>
    <source>
        <strain evidence="2 3">JZ R-183</strain>
    </source>
</reference>
<sequence length="216" mass="23505">MSGEDLVFPRPDPQDSLTHDAKGNLLPEERPENLPGEPTLADADAPRVALQRMRRLAQEKGEVRRGAAQVERARRKAESRKAASREGRMAGPASDDEGRDPVGLSRLMNNLMRSRGWSEPVAVGSVLARWSEIVGSEVAAHAVPESYENSTVVVRCDSTAWATQLRLMQHDLLKRFDAAVGHGVVTTIQVLGPAGPSWKRGLRTAQGGRGPRDTYG</sequence>
<keyword evidence="3" id="KW-1185">Reference proteome</keyword>
<evidence type="ECO:0000313" key="3">
    <source>
        <dbReference type="Proteomes" id="UP000273119"/>
    </source>
</evidence>
<gene>
    <name evidence="2" type="ORF">DWQ67_07540</name>
</gene>
<evidence type="ECO:0000313" key="2">
    <source>
        <dbReference type="EMBL" id="RKW70342.1"/>
    </source>
</evidence>
<evidence type="ECO:0000256" key="1">
    <source>
        <dbReference type="SAM" id="MobiDB-lite"/>
    </source>
</evidence>
<dbReference type="EMBL" id="QQXL01000004">
    <property type="protein sequence ID" value="RKW70342.1"/>
    <property type="molecule type" value="Genomic_DNA"/>
</dbReference>
<organism evidence="2 3">
    <name type="scientific">Galactobacter caseinivorans</name>
    <dbReference type="NCBI Taxonomy" id="2676123"/>
    <lineage>
        <taxon>Bacteria</taxon>
        <taxon>Bacillati</taxon>
        <taxon>Actinomycetota</taxon>
        <taxon>Actinomycetes</taxon>
        <taxon>Micrococcales</taxon>
        <taxon>Micrococcaceae</taxon>
        <taxon>Galactobacter</taxon>
    </lineage>
</organism>
<dbReference type="PANTHER" id="PTHR36456">
    <property type="entry name" value="UPF0232 PROTEIN SCO3875"/>
    <property type="match status" value="1"/>
</dbReference>
<dbReference type="Pfam" id="PF05258">
    <property type="entry name" value="DciA"/>
    <property type="match status" value="1"/>
</dbReference>
<dbReference type="RefSeq" id="WP_121484995.1">
    <property type="nucleotide sequence ID" value="NZ_QQXL01000004.1"/>
</dbReference>
<dbReference type="PANTHER" id="PTHR36456:SF1">
    <property type="entry name" value="UPF0232 PROTEIN SCO3875"/>
    <property type="match status" value="1"/>
</dbReference>
<dbReference type="Proteomes" id="UP000273119">
    <property type="component" value="Unassembled WGS sequence"/>
</dbReference>
<dbReference type="InterPro" id="IPR007922">
    <property type="entry name" value="DciA-like"/>
</dbReference>
<dbReference type="AlphaFoldDB" id="A0A496PIL9"/>